<evidence type="ECO:0000313" key="2">
    <source>
        <dbReference type="Proteomes" id="UP000248745"/>
    </source>
</evidence>
<dbReference type="OrthoDB" id="9765580at2"/>
<protein>
    <submittedName>
        <fullName evidence="1">Uncharacterized protein</fullName>
    </submittedName>
</protein>
<evidence type="ECO:0000313" key="1">
    <source>
        <dbReference type="EMBL" id="PZF72591.1"/>
    </source>
</evidence>
<gene>
    <name evidence="1" type="ORF">DN068_12050</name>
</gene>
<accession>A0A2W2ABB1</accession>
<dbReference type="Proteomes" id="UP000248745">
    <property type="component" value="Unassembled WGS sequence"/>
</dbReference>
<sequence length="164" mass="19328">MKMTIDEKLDRLVEQRNEILLSLENYCNHKRINSDLHGKLCRRNADTSPLSDVNGIEIVLGCDYFLLTAELRTFSNNEPCLFFQTYHIVRNKREYPNWSLKEISELDIVSTLNERTFFQHIHTTGISDEDVPVENDITDHFGDTYIFQLKKHMIEHFQVVHSVK</sequence>
<dbReference type="AlphaFoldDB" id="A0A2W2ABB1"/>
<reference evidence="1 2" key="1">
    <citation type="submission" date="2018-06" db="EMBL/GenBank/DDBJ databases">
        <title>Mucibacter soli gen. nov., sp. nov., a new member of the family Chitinophagaceae producing mucin.</title>
        <authorList>
            <person name="Kim M.-K."/>
            <person name="Park S."/>
            <person name="Kim T.-S."/>
            <person name="Joung Y."/>
            <person name="Han J.-H."/>
            <person name="Kim S.B."/>
        </authorList>
    </citation>
    <scope>NUCLEOTIDE SEQUENCE [LARGE SCALE GENOMIC DNA]</scope>
    <source>
        <strain evidence="1 2">R1-15</strain>
    </source>
</reference>
<dbReference type="EMBL" id="QKTW01000017">
    <property type="protein sequence ID" value="PZF72591.1"/>
    <property type="molecule type" value="Genomic_DNA"/>
</dbReference>
<name>A0A2W2ABB1_9BACT</name>
<proteinExistence type="predicted"/>
<comment type="caution">
    <text evidence="1">The sequence shown here is derived from an EMBL/GenBank/DDBJ whole genome shotgun (WGS) entry which is preliminary data.</text>
</comment>
<keyword evidence="2" id="KW-1185">Reference proteome</keyword>
<dbReference type="RefSeq" id="WP_110999182.1">
    <property type="nucleotide sequence ID" value="NZ_QKTW01000017.1"/>
</dbReference>
<organism evidence="1 2">
    <name type="scientific">Taibaiella soli</name>
    <dbReference type="NCBI Taxonomy" id="1649169"/>
    <lineage>
        <taxon>Bacteria</taxon>
        <taxon>Pseudomonadati</taxon>
        <taxon>Bacteroidota</taxon>
        <taxon>Chitinophagia</taxon>
        <taxon>Chitinophagales</taxon>
        <taxon>Chitinophagaceae</taxon>
        <taxon>Taibaiella</taxon>
    </lineage>
</organism>